<gene>
    <name evidence="2" type="ORF">AAJ76_4900028551</name>
</gene>
<keyword evidence="1" id="KW-0472">Membrane</keyword>
<reference evidence="2 3" key="1">
    <citation type="journal article" date="2015" name="Environ. Microbiol.">
        <title>Genome analyses suggest the presence of polyploidy and recent human-driven expansions in eight global populations of the honeybee pathogen Nosema ceranae.</title>
        <authorList>
            <person name="Pelin A."/>
            <person name="Selman M."/>
            <person name="Aris-Brosou S."/>
            <person name="Farinelli L."/>
            <person name="Corradi N."/>
        </authorList>
    </citation>
    <scope>NUCLEOTIDE SEQUENCE [LARGE SCALE GENOMIC DNA]</scope>
    <source>
        <strain evidence="2 3">PA08 1199</strain>
    </source>
</reference>
<dbReference type="Proteomes" id="UP000034350">
    <property type="component" value="Unassembled WGS sequence"/>
</dbReference>
<dbReference type="VEuPathDB" id="MicrosporidiaDB:AAJ76_4900028551"/>
<feature type="transmembrane region" description="Helical" evidence="1">
    <location>
        <begin position="7"/>
        <end position="33"/>
    </location>
</feature>
<feature type="transmembrane region" description="Helical" evidence="1">
    <location>
        <begin position="67"/>
        <end position="92"/>
    </location>
</feature>
<evidence type="ECO:0000313" key="2">
    <source>
        <dbReference type="EMBL" id="KKO74730.1"/>
    </source>
</evidence>
<comment type="caution">
    <text evidence="2">The sequence shown here is derived from an EMBL/GenBank/DDBJ whole genome shotgun (WGS) entry which is preliminary data.</text>
</comment>
<dbReference type="GeneID" id="36320717"/>
<dbReference type="AlphaFoldDB" id="A0A0F9WD23"/>
<evidence type="ECO:0000313" key="3">
    <source>
        <dbReference type="Proteomes" id="UP000034350"/>
    </source>
</evidence>
<sequence>MIWEGNFLYFLIVYINPIIFSYLEILLITFLLLLECYKVILLVKLETVNISRVLFKSKINIWKKVECGIITAILFLQMLDINIFSPFFFFILCFELYKEYSFNADNFIVNDIQFKKMETFAKFVFYLMADFYFTVKMLIKSN</sequence>
<organism evidence="2 3">
    <name type="scientific">Vairimorpha ceranae</name>
    <dbReference type="NCBI Taxonomy" id="40302"/>
    <lineage>
        <taxon>Eukaryota</taxon>
        <taxon>Fungi</taxon>
        <taxon>Fungi incertae sedis</taxon>
        <taxon>Microsporidia</taxon>
        <taxon>Nosematidae</taxon>
        <taxon>Vairimorpha</taxon>
    </lineage>
</organism>
<proteinExistence type="predicted"/>
<dbReference type="EMBL" id="JPQZ01000049">
    <property type="protein sequence ID" value="KKO74730.1"/>
    <property type="molecule type" value="Genomic_DNA"/>
</dbReference>
<dbReference type="VEuPathDB" id="MicrosporidiaDB:NCER_101894"/>
<keyword evidence="1" id="KW-0812">Transmembrane</keyword>
<protein>
    <submittedName>
        <fullName evidence="2">Uncharacterized protein</fullName>
    </submittedName>
</protein>
<name>A0A0F9WD23_9MICR</name>
<keyword evidence="3" id="KW-1185">Reference proteome</keyword>
<evidence type="ECO:0000256" key="1">
    <source>
        <dbReference type="SAM" id="Phobius"/>
    </source>
</evidence>
<accession>A0A0F9WD23</accession>
<keyword evidence="1" id="KW-1133">Transmembrane helix</keyword>
<dbReference type="RefSeq" id="XP_024330472.1">
    <property type="nucleotide sequence ID" value="XM_024475770.1"/>
</dbReference>